<evidence type="ECO:0000313" key="2">
    <source>
        <dbReference type="Proteomes" id="UP001162483"/>
    </source>
</evidence>
<reference evidence="1" key="1">
    <citation type="submission" date="2023-05" db="EMBL/GenBank/DDBJ databases">
        <authorList>
            <person name="Stuckert A."/>
        </authorList>
    </citation>
    <scope>NUCLEOTIDE SEQUENCE</scope>
</reference>
<protein>
    <submittedName>
        <fullName evidence="1">Uncharacterized protein</fullName>
    </submittedName>
</protein>
<accession>A0ABN9G0J2</accession>
<dbReference type="EMBL" id="CATNWA010017513">
    <property type="protein sequence ID" value="CAI9601053.1"/>
    <property type="molecule type" value="Genomic_DNA"/>
</dbReference>
<organism evidence="1 2">
    <name type="scientific">Staurois parvus</name>
    <dbReference type="NCBI Taxonomy" id="386267"/>
    <lineage>
        <taxon>Eukaryota</taxon>
        <taxon>Metazoa</taxon>
        <taxon>Chordata</taxon>
        <taxon>Craniata</taxon>
        <taxon>Vertebrata</taxon>
        <taxon>Euteleostomi</taxon>
        <taxon>Amphibia</taxon>
        <taxon>Batrachia</taxon>
        <taxon>Anura</taxon>
        <taxon>Neobatrachia</taxon>
        <taxon>Ranoidea</taxon>
        <taxon>Ranidae</taxon>
        <taxon>Staurois</taxon>
    </lineage>
</organism>
<dbReference type="Proteomes" id="UP001162483">
    <property type="component" value="Unassembled WGS sequence"/>
</dbReference>
<comment type="caution">
    <text evidence="1">The sequence shown here is derived from an EMBL/GenBank/DDBJ whole genome shotgun (WGS) entry which is preliminary data.</text>
</comment>
<gene>
    <name evidence="1" type="ORF">SPARVUS_LOCUS12921715</name>
</gene>
<name>A0ABN9G0J2_9NEOB</name>
<keyword evidence="2" id="KW-1185">Reference proteome</keyword>
<evidence type="ECO:0000313" key="1">
    <source>
        <dbReference type="EMBL" id="CAI9601053.1"/>
    </source>
</evidence>
<proteinExistence type="predicted"/>
<sequence length="36" mass="3852">MCMYAAPTVCAALYKIKVDITVTIRGGLTTHGAPRQ</sequence>